<keyword evidence="10" id="KW-1015">Disulfide bond</keyword>
<evidence type="ECO:0000256" key="8">
    <source>
        <dbReference type="ARBA" id="ARBA00022801"/>
    </source>
</evidence>
<accession>A0A0E0DK21</accession>
<dbReference type="HAMAP" id="MF_00148">
    <property type="entry name" value="UDG"/>
    <property type="match status" value="1"/>
</dbReference>
<dbReference type="InterPro" id="IPR003245">
    <property type="entry name" value="Phytocyanin_dom"/>
</dbReference>
<dbReference type="Pfam" id="PF03167">
    <property type="entry name" value="UDG"/>
    <property type="match status" value="1"/>
</dbReference>
<sequence>MATTNHLVSLALLLLLALFGASVRRAGATTFEVGGEHGWAVPPAKDAGVYNDWASKNRFLVGDSVHFKYAKDSVMVVTEDDYNKCKAEHPIFFSNNGDTEVGLDRQGLFYFISGVAGHCERGQRMVIKVIGHDAPPPASPPPPPSNAPPTPPHPSGAASALGAGGLAVAAMLLPVFVYAIPSPKSRAKDGGVGAPIAPILPRARHCHIGHSATPLSASSSSTHRLPPRDARPHCSSSKTPRPLQKNPQIAKHTPPMAPPLPPTAHKTIADYLIRPSKRLRPTSTAPAAAASAPLSSSSSSSLSPEQRRRADTNLALARARRHLRLAESKASGGAAKLEELLVEETWMEALPGELRKPYALELCRFVAHERLHSPVPVYPPPHLVFHALHATPFDRVKAVIIGQDPYHGPGQAMGLSFSVPEGIKIPSSLANIFKELQKDLGCTVPSHGNLERWAVQGVLMLNTVLTVREHQANSHAKKGWEQFTDAVIKTISLKKSGIVFILWGNSAQAKTRLIDETKHHILKSAHPSGLSANRGTFLKRIRSWRGWDYLPLIGNSRPFEDIMWSVCLTTTSALDLDASPWNDSHANANANAHGLAMQRCSVMEASTIARA</sequence>
<dbReference type="SMART" id="SM00987">
    <property type="entry name" value="UreE_C"/>
    <property type="match status" value="1"/>
</dbReference>
<comment type="similarity">
    <text evidence="14">Belongs to the early nodulin-like (ENODL) family.</text>
</comment>
<dbReference type="PANTHER" id="PTHR11264:SF0">
    <property type="entry name" value="URACIL-DNA GLYCOSYLASE"/>
    <property type="match status" value="1"/>
</dbReference>
<evidence type="ECO:0000313" key="22">
    <source>
        <dbReference type="Proteomes" id="UP000008021"/>
    </source>
</evidence>
<evidence type="ECO:0000256" key="9">
    <source>
        <dbReference type="ARBA" id="ARBA00023136"/>
    </source>
</evidence>
<dbReference type="GO" id="GO:0012505">
    <property type="term" value="C:endomembrane system"/>
    <property type="evidence" value="ECO:0007669"/>
    <property type="project" value="UniProtKB-SubCell"/>
</dbReference>
<evidence type="ECO:0000259" key="20">
    <source>
        <dbReference type="PROSITE" id="PS51485"/>
    </source>
</evidence>
<feature type="compositionally biased region" description="Pro residues" evidence="18">
    <location>
        <begin position="134"/>
        <end position="154"/>
    </location>
</feature>
<feature type="active site" description="Proton acceptor" evidence="16 17">
    <location>
        <position position="404"/>
    </location>
</feature>
<feature type="region of interest" description="Disordered" evidence="18">
    <location>
        <begin position="131"/>
        <end position="158"/>
    </location>
</feature>
<dbReference type="AlphaFoldDB" id="A0A0E0DK21"/>
<evidence type="ECO:0000256" key="3">
    <source>
        <dbReference type="ARBA" id="ARBA00008184"/>
    </source>
</evidence>
<protein>
    <recommendedName>
        <fullName evidence="4 16">Uracil-DNA glycosylase</fullName>
        <shortName evidence="16">UDG</shortName>
        <ecNumber evidence="4 16">3.2.2.27</ecNumber>
    </recommendedName>
</protein>
<comment type="catalytic activity">
    <reaction evidence="1 16">
        <text>Hydrolyzes single-stranded DNA or mismatched double-stranded DNA and polynucleotides, releasing free uracil.</text>
        <dbReference type="EC" id="3.2.2.27"/>
    </reaction>
</comment>
<comment type="function">
    <text evidence="16">Excises uracil residues from the DNA which can arise as a result of misincorporation of dUMP residues by DNA polymerase or due to deamination of cytosine.</text>
</comment>
<dbReference type="GO" id="GO:0005634">
    <property type="term" value="C:nucleus"/>
    <property type="evidence" value="ECO:0007669"/>
    <property type="project" value="UniProtKB-SubCell"/>
</dbReference>
<dbReference type="FunFam" id="2.60.40.420:FF:000010">
    <property type="entry name" value="Early nodulin-like protein 1"/>
    <property type="match status" value="1"/>
</dbReference>
<dbReference type="NCBIfam" id="NF003592">
    <property type="entry name" value="PRK05254.1-5"/>
    <property type="match status" value="1"/>
</dbReference>
<evidence type="ECO:0000256" key="4">
    <source>
        <dbReference type="ARBA" id="ARBA00012030"/>
    </source>
</evidence>
<dbReference type="PROSITE" id="PS00130">
    <property type="entry name" value="U_DNA_GLYCOSYLASE"/>
    <property type="match status" value="1"/>
</dbReference>
<dbReference type="NCBIfam" id="NF003589">
    <property type="entry name" value="PRK05254.1-2"/>
    <property type="match status" value="1"/>
</dbReference>
<reference evidence="21" key="2">
    <citation type="submission" date="2018-05" db="EMBL/GenBank/DDBJ databases">
        <title>OmerRS3 (Oryza meridionalis Reference Sequence Version 3).</title>
        <authorList>
            <person name="Zhang J."/>
            <person name="Kudrna D."/>
            <person name="Lee S."/>
            <person name="Talag J."/>
            <person name="Welchert J."/>
            <person name="Wing R.A."/>
        </authorList>
    </citation>
    <scope>NUCLEOTIDE SEQUENCE [LARGE SCALE GENOMIC DNA]</scope>
    <source>
        <strain evidence="21">cv. OR44</strain>
    </source>
</reference>
<keyword evidence="16" id="KW-0496">Mitochondrion</keyword>
<dbReference type="SUPFAM" id="SSF52141">
    <property type="entry name" value="Uracil-DNA glycosylase-like"/>
    <property type="match status" value="1"/>
</dbReference>
<dbReference type="CDD" id="cd11019">
    <property type="entry name" value="OsENODL1_like"/>
    <property type="match status" value="1"/>
</dbReference>
<evidence type="ECO:0000256" key="12">
    <source>
        <dbReference type="ARBA" id="ARBA00023204"/>
    </source>
</evidence>
<dbReference type="CDD" id="cd10027">
    <property type="entry name" value="UDG-F1-like"/>
    <property type="match status" value="1"/>
</dbReference>
<evidence type="ECO:0000256" key="17">
    <source>
        <dbReference type="PROSITE-ProRule" id="PRU10072"/>
    </source>
</evidence>
<keyword evidence="7 16" id="KW-0227">DNA damage</keyword>
<reference evidence="21" key="1">
    <citation type="submission" date="2015-04" db="UniProtKB">
        <authorList>
            <consortium name="EnsemblPlants"/>
        </authorList>
    </citation>
    <scope>IDENTIFICATION</scope>
</reference>
<dbReference type="GO" id="GO:0097510">
    <property type="term" value="P:base-excision repair, AP site formation via deaminated base removal"/>
    <property type="evidence" value="ECO:0007669"/>
    <property type="project" value="TreeGrafter"/>
</dbReference>
<feature type="compositionally biased region" description="Low complexity" evidence="18">
    <location>
        <begin position="210"/>
        <end position="224"/>
    </location>
</feature>
<dbReference type="FunFam" id="3.40.470.10:FF:000001">
    <property type="entry name" value="Uracil-DNA glycosylase"/>
    <property type="match status" value="1"/>
</dbReference>
<feature type="region of interest" description="Disordered" evidence="18">
    <location>
        <begin position="210"/>
        <end position="264"/>
    </location>
</feature>
<dbReference type="GO" id="GO:0009055">
    <property type="term" value="F:electron transfer activity"/>
    <property type="evidence" value="ECO:0007669"/>
    <property type="project" value="InterPro"/>
</dbReference>
<dbReference type="STRING" id="40149.A0A0E0DK21"/>
<comment type="subcellular location">
    <subcellularLocation>
        <location evidence="15">Endomembrane system</location>
        <topology evidence="15">Lipid-anchor</topology>
    </subcellularLocation>
    <subcellularLocation>
        <location evidence="2">Membrane</location>
        <topology evidence="2">Lipid-anchor</topology>
        <topology evidence="2">GPI-anchor</topology>
    </subcellularLocation>
    <subcellularLocation>
        <location evidence="16">Mitochondrion</location>
    </subcellularLocation>
    <subcellularLocation>
        <location evidence="16">Nucleus</location>
    </subcellularLocation>
</comment>
<evidence type="ECO:0000256" key="16">
    <source>
        <dbReference type="HAMAP-Rule" id="MF_03166"/>
    </source>
</evidence>
<dbReference type="GO" id="GO:0098552">
    <property type="term" value="C:side of membrane"/>
    <property type="evidence" value="ECO:0007669"/>
    <property type="project" value="UniProtKB-KW"/>
</dbReference>
<dbReference type="GO" id="GO:0004844">
    <property type="term" value="F:uracil DNA N-glycosylase activity"/>
    <property type="evidence" value="ECO:0007669"/>
    <property type="project" value="UniProtKB-UniRule"/>
</dbReference>
<dbReference type="InterPro" id="IPR041846">
    <property type="entry name" value="ENL_dom"/>
</dbReference>
<evidence type="ECO:0000256" key="6">
    <source>
        <dbReference type="ARBA" id="ARBA00022729"/>
    </source>
</evidence>
<dbReference type="InterPro" id="IPR008972">
    <property type="entry name" value="Cupredoxin"/>
</dbReference>
<dbReference type="Gene3D" id="2.60.40.420">
    <property type="entry name" value="Cupredoxins - blue copper proteins"/>
    <property type="match status" value="1"/>
</dbReference>
<dbReference type="NCBIfam" id="NF003588">
    <property type="entry name" value="PRK05254.1-1"/>
    <property type="match status" value="1"/>
</dbReference>
<evidence type="ECO:0000256" key="11">
    <source>
        <dbReference type="ARBA" id="ARBA00023180"/>
    </source>
</evidence>
<dbReference type="Proteomes" id="UP000008021">
    <property type="component" value="Chromosome 4"/>
</dbReference>
<evidence type="ECO:0000256" key="13">
    <source>
        <dbReference type="ARBA" id="ARBA00023288"/>
    </source>
</evidence>
<keyword evidence="8 16" id="KW-0378">Hydrolase</keyword>
<dbReference type="InterPro" id="IPR036895">
    <property type="entry name" value="Uracil-DNA_glycosylase-like_sf"/>
</dbReference>
<evidence type="ECO:0000256" key="10">
    <source>
        <dbReference type="ARBA" id="ARBA00023157"/>
    </source>
</evidence>
<evidence type="ECO:0000256" key="19">
    <source>
        <dbReference type="SAM" id="SignalP"/>
    </source>
</evidence>
<dbReference type="PROSITE" id="PS51485">
    <property type="entry name" value="PHYTOCYANIN"/>
    <property type="match status" value="1"/>
</dbReference>
<keyword evidence="6 19" id="KW-0732">Signal</keyword>
<organism evidence="21">
    <name type="scientific">Oryza meridionalis</name>
    <dbReference type="NCBI Taxonomy" id="40149"/>
    <lineage>
        <taxon>Eukaryota</taxon>
        <taxon>Viridiplantae</taxon>
        <taxon>Streptophyta</taxon>
        <taxon>Embryophyta</taxon>
        <taxon>Tracheophyta</taxon>
        <taxon>Spermatophyta</taxon>
        <taxon>Magnoliopsida</taxon>
        <taxon>Liliopsida</taxon>
        <taxon>Poales</taxon>
        <taxon>Poaceae</taxon>
        <taxon>BOP clade</taxon>
        <taxon>Oryzoideae</taxon>
        <taxon>Oryzeae</taxon>
        <taxon>Oryzinae</taxon>
        <taxon>Oryza</taxon>
    </lineage>
</organism>
<dbReference type="NCBIfam" id="TIGR00628">
    <property type="entry name" value="ung"/>
    <property type="match status" value="1"/>
</dbReference>
<dbReference type="NCBIfam" id="NF003591">
    <property type="entry name" value="PRK05254.1-4"/>
    <property type="match status" value="1"/>
</dbReference>
<evidence type="ECO:0000256" key="14">
    <source>
        <dbReference type="ARBA" id="ARBA00035011"/>
    </source>
</evidence>
<comment type="similarity">
    <text evidence="3 16">Belongs to the uracil-DNA glycosylase (UDG) superfamily. UNG family.</text>
</comment>
<dbReference type="PANTHER" id="PTHR11264">
    <property type="entry name" value="URACIL-DNA GLYCOSYLASE"/>
    <property type="match status" value="1"/>
</dbReference>
<evidence type="ECO:0000256" key="7">
    <source>
        <dbReference type="ARBA" id="ARBA00022763"/>
    </source>
</evidence>
<dbReference type="EC" id="3.2.2.27" evidence="4 16"/>
<feature type="compositionally biased region" description="Low complexity" evidence="18">
    <location>
        <begin position="281"/>
        <end position="304"/>
    </location>
</feature>
<dbReference type="InterPro" id="IPR018085">
    <property type="entry name" value="Ura-DNA_Glyclase_AS"/>
</dbReference>
<feature type="signal peptide" evidence="19">
    <location>
        <begin position="1"/>
        <end position="28"/>
    </location>
</feature>
<evidence type="ECO:0000256" key="2">
    <source>
        <dbReference type="ARBA" id="ARBA00004589"/>
    </source>
</evidence>
<keyword evidence="16" id="KW-0539">Nucleus</keyword>
<keyword evidence="9" id="KW-0472">Membrane</keyword>
<dbReference type="HOGENOM" id="CLU_468039_0_0_1"/>
<evidence type="ECO:0000313" key="21">
    <source>
        <dbReference type="EnsemblPlants" id="OMERI04G24730.1"/>
    </source>
</evidence>
<keyword evidence="12 16" id="KW-0234">DNA repair</keyword>
<keyword evidence="13" id="KW-0449">Lipoprotein</keyword>
<dbReference type="Gramene" id="OMERI04G24730.1">
    <property type="protein sequence ID" value="OMERI04G24730.1"/>
    <property type="gene ID" value="OMERI04G24730"/>
</dbReference>
<dbReference type="SMART" id="SM00986">
    <property type="entry name" value="UDG"/>
    <property type="match status" value="1"/>
</dbReference>
<feature type="domain" description="Phytocyanin" evidence="20">
    <location>
        <begin position="29"/>
        <end position="131"/>
    </location>
</feature>
<evidence type="ECO:0000256" key="18">
    <source>
        <dbReference type="SAM" id="MobiDB-lite"/>
    </source>
</evidence>
<dbReference type="Pfam" id="PF02298">
    <property type="entry name" value="Cu_bind_like"/>
    <property type="match status" value="1"/>
</dbReference>
<dbReference type="SUPFAM" id="SSF49503">
    <property type="entry name" value="Cupredoxins"/>
    <property type="match status" value="1"/>
</dbReference>
<keyword evidence="5" id="KW-0336">GPI-anchor</keyword>
<evidence type="ECO:0000256" key="5">
    <source>
        <dbReference type="ARBA" id="ARBA00022622"/>
    </source>
</evidence>
<evidence type="ECO:0000256" key="1">
    <source>
        <dbReference type="ARBA" id="ARBA00001400"/>
    </source>
</evidence>
<dbReference type="InterPro" id="IPR002043">
    <property type="entry name" value="UDG_fam1"/>
</dbReference>
<dbReference type="GO" id="GO:0005739">
    <property type="term" value="C:mitochondrion"/>
    <property type="evidence" value="ECO:0007669"/>
    <property type="project" value="UniProtKB-SubCell"/>
</dbReference>
<keyword evidence="22" id="KW-1185">Reference proteome</keyword>
<feature type="chain" id="PRO_5002357356" description="Uracil-DNA glycosylase" evidence="19">
    <location>
        <begin position="29"/>
        <end position="611"/>
    </location>
</feature>
<proteinExistence type="inferred from homology"/>
<dbReference type="EnsemblPlants" id="OMERI04G24730.1">
    <property type="protein sequence ID" value="OMERI04G24730.1"/>
    <property type="gene ID" value="OMERI04G24730"/>
</dbReference>
<evidence type="ECO:0000256" key="15">
    <source>
        <dbReference type="ARBA" id="ARBA00037868"/>
    </source>
</evidence>
<dbReference type="Gene3D" id="3.40.470.10">
    <property type="entry name" value="Uracil-DNA glycosylase-like domain"/>
    <property type="match status" value="1"/>
</dbReference>
<feature type="region of interest" description="Disordered" evidence="18">
    <location>
        <begin position="280"/>
        <end position="309"/>
    </location>
</feature>
<keyword evidence="11" id="KW-0325">Glycoprotein</keyword>
<dbReference type="InterPro" id="IPR005122">
    <property type="entry name" value="Uracil-DNA_glycosylase-like"/>
</dbReference>
<name>A0A0E0DK21_9ORYZ</name>